<keyword evidence="1" id="KW-0472">Membrane</keyword>
<keyword evidence="1" id="KW-1133">Transmembrane helix</keyword>
<keyword evidence="1" id="KW-0812">Transmembrane</keyword>
<feature type="transmembrane region" description="Helical" evidence="1">
    <location>
        <begin position="36"/>
        <end position="57"/>
    </location>
</feature>
<gene>
    <name evidence="2" type="ORF">M9Y10_041314</name>
</gene>
<proteinExistence type="predicted"/>
<organism evidence="2 3">
    <name type="scientific">Tritrichomonas musculus</name>
    <dbReference type="NCBI Taxonomy" id="1915356"/>
    <lineage>
        <taxon>Eukaryota</taxon>
        <taxon>Metamonada</taxon>
        <taxon>Parabasalia</taxon>
        <taxon>Tritrichomonadida</taxon>
        <taxon>Tritrichomonadidae</taxon>
        <taxon>Tritrichomonas</taxon>
    </lineage>
</organism>
<keyword evidence="3" id="KW-1185">Reference proteome</keyword>
<feature type="transmembrane region" description="Helical" evidence="1">
    <location>
        <begin position="138"/>
        <end position="160"/>
    </location>
</feature>
<evidence type="ECO:0000256" key="1">
    <source>
        <dbReference type="SAM" id="Phobius"/>
    </source>
</evidence>
<accession>A0ABR2K5T3</accession>
<feature type="transmembrane region" description="Helical" evidence="1">
    <location>
        <begin position="97"/>
        <end position="118"/>
    </location>
</feature>
<evidence type="ECO:0000313" key="3">
    <source>
        <dbReference type="Proteomes" id="UP001470230"/>
    </source>
</evidence>
<dbReference type="Proteomes" id="UP001470230">
    <property type="component" value="Unassembled WGS sequence"/>
</dbReference>
<feature type="transmembrane region" description="Helical" evidence="1">
    <location>
        <begin position="63"/>
        <end position="85"/>
    </location>
</feature>
<reference evidence="2 3" key="1">
    <citation type="submission" date="2024-04" db="EMBL/GenBank/DDBJ databases">
        <title>Tritrichomonas musculus Genome.</title>
        <authorList>
            <person name="Alves-Ferreira E."/>
            <person name="Grigg M."/>
            <person name="Lorenzi H."/>
            <person name="Galac M."/>
        </authorList>
    </citation>
    <scope>NUCLEOTIDE SEQUENCE [LARGE SCALE GENOMIC DNA]</scope>
    <source>
        <strain evidence="2 3">EAF2021</strain>
    </source>
</reference>
<comment type="caution">
    <text evidence="2">The sequence shown here is derived from an EMBL/GenBank/DDBJ whole genome shotgun (WGS) entry which is preliminary data.</text>
</comment>
<dbReference type="EMBL" id="JAPFFF010000007">
    <property type="protein sequence ID" value="KAK8885857.1"/>
    <property type="molecule type" value="Genomic_DNA"/>
</dbReference>
<name>A0ABR2K5T3_9EUKA</name>
<feature type="transmembrane region" description="Helical" evidence="1">
    <location>
        <begin position="6"/>
        <end position="29"/>
    </location>
</feature>
<feature type="transmembrane region" description="Helical" evidence="1">
    <location>
        <begin position="172"/>
        <end position="192"/>
    </location>
</feature>
<sequence length="206" mass="22984">MDVSSAIKILLVFLCFSLITNLIVSYFVLGVLISKVISILTGVLLLALTGYLIFFIIKSDRSLLKMGLFGATAVIALAGALACFCRTKYITEYTQKMPRFFLAFFTSLGLYEIIAFVWPQLLLKIFSTYIQAFDADFLQMVSFFLNLVFSVICALFLTIPTEYNENFFVQKAAVYTIATIVVNTVIGCIAGFCLQFKAESGYTNQI</sequence>
<evidence type="ECO:0000313" key="2">
    <source>
        <dbReference type="EMBL" id="KAK8885857.1"/>
    </source>
</evidence>
<protein>
    <submittedName>
        <fullName evidence="2">Uncharacterized protein</fullName>
    </submittedName>
</protein>